<keyword evidence="4" id="KW-0067">ATP-binding</keyword>
<dbReference type="InterPro" id="IPR010918">
    <property type="entry name" value="PurM-like_C_dom"/>
</dbReference>
<accession>A0AAW1SXQ4</accession>
<feature type="domain" description="PurM-like N-terminal" evidence="6">
    <location>
        <begin position="461"/>
        <end position="568"/>
    </location>
</feature>
<sequence length="768" mass="80104">MTSSPPIIKDLVLLGGGHSHVEVLRSFGMQPEPGVRLTLISRDVHTPYSGMLPGYVAGFYDYDACHVDLVKLAAFAQARLVHAESNGIDTQARRVKLRDRPPMAYDVLSVDIGITPSSSTPGAEALSVPVKPIFSFVNRFHQLLTRAQNSTHPLQVIVVGGGAGGIELSLALHHRLQADCPAAGHQVTVITRGTILRGHVSFARHKILRIMKEKGMRVMEQAGVAEVKPRSLRLKNDTEVAFDECLWCTEAAAASWLRNTPSIPTDKQGFIAVNDCLQSDGGPPNLFACGDVASSTAHPRPKAGVYAVRAGPPLTENLRRYLRGHPLKPYVPQNSNLSLISTGAHYAVGDKGWLCLEGAWLYNLKDWIDRKWMGKYGTDLPAVGSMAPPVSSRAGPAGAAVAAAAGPEAVSLLASAGMRCGGCGSKVGSSALSRALDRLKEHASNHSHMREALAGLDTSVDAAVIAGPPAGHVLVQSIDFFRSIVSDPYIFGAISANHALSDCHAMGAQPSAALVLAVVPHAGEGHQEEELFQMLAGAAGVLGEAGCQLVGGHSSEGSEPALGLSITGHGKPDALLRKGGLQAGETLVLTKALGTGVIMAASMRGKAKGRWVIEVAASMQQSNAPAARCLARHGATGCTDVTGFGLLGHLAEMARASQVCIKLCVADVPLLTGAAECIEAGITSTLHPSNAKANARVTSALPPGSWPHANILSDPQTAGGLVAGIPTAQAVACVAELKRLGCPDACIIGSVNSDLRSKDEPSHLVQLN</sequence>
<keyword evidence="2" id="KW-0547">Nucleotide-binding</keyword>
<comment type="caution">
    <text evidence="9">The sequence shown here is derived from an EMBL/GenBank/DDBJ whole genome shotgun (WGS) entry which is preliminary data.</text>
</comment>
<dbReference type="GO" id="GO:0005737">
    <property type="term" value="C:cytoplasm"/>
    <property type="evidence" value="ECO:0007669"/>
    <property type="project" value="TreeGrafter"/>
</dbReference>
<evidence type="ECO:0000259" key="8">
    <source>
        <dbReference type="Pfam" id="PF07992"/>
    </source>
</evidence>
<dbReference type="GO" id="GO:0004756">
    <property type="term" value="F:selenide, water dikinase activity"/>
    <property type="evidence" value="ECO:0007669"/>
    <property type="project" value="TreeGrafter"/>
</dbReference>
<dbReference type="InterPro" id="IPR023753">
    <property type="entry name" value="FAD/NAD-binding_dom"/>
</dbReference>
<dbReference type="NCBIfam" id="TIGR03169">
    <property type="entry name" value="Nterm_to_SelD"/>
    <property type="match status" value="1"/>
</dbReference>
<feature type="domain" description="FAD/NAD(P)-binding" evidence="8">
    <location>
        <begin position="10"/>
        <end position="311"/>
    </location>
</feature>
<evidence type="ECO:0000313" key="10">
    <source>
        <dbReference type="Proteomes" id="UP001485043"/>
    </source>
</evidence>
<proteinExistence type="predicted"/>
<evidence type="ECO:0000256" key="5">
    <source>
        <dbReference type="ARBA" id="ARBA00023266"/>
    </source>
</evidence>
<evidence type="ECO:0000256" key="4">
    <source>
        <dbReference type="ARBA" id="ARBA00022840"/>
    </source>
</evidence>
<dbReference type="InterPro" id="IPR017584">
    <property type="entry name" value="Pyridine_nucleo_diS_OxRdtase_N"/>
</dbReference>
<reference evidence="9 10" key="1">
    <citation type="journal article" date="2024" name="Nat. Commun.">
        <title>Phylogenomics reveals the evolutionary origins of lichenization in chlorophyte algae.</title>
        <authorList>
            <person name="Puginier C."/>
            <person name="Libourel C."/>
            <person name="Otte J."/>
            <person name="Skaloud P."/>
            <person name="Haon M."/>
            <person name="Grisel S."/>
            <person name="Petersen M."/>
            <person name="Berrin J.G."/>
            <person name="Delaux P.M."/>
            <person name="Dal Grande F."/>
            <person name="Keller J."/>
        </authorList>
    </citation>
    <scope>NUCLEOTIDE SEQUENCE [LARGE SCALE GENOMIC DNA]</scope>
    <source>
        <strain evidence="9 10">SAG 2523</strain>
    </source>
</reference>
<dbReference type="Gene3D" id="3.50.50.100">
    <property type="match status" value="1"/>
</dbReference>
<evidence type="ECO:0000259" key="6">
    <source>
        <dbReference type="Pfam" id="PF00586"/>
    </source>
</evidence>
<dbReference type="SUPFAM" id="SSF55326">
    <property type="entry name" value="PurM N-terminal domain-like"/>
    <property type="match status" value="1"/>
</dbReference>
<dbReference type="GO" id="GO:0005524">
    <property type="term" value="F:ATP binding"/>
    <property type="evidence" value="ECO:0007669"/>
    <property type="project" value="UniProtKB-KW"/>
</dbReference>
<dbReference type="InterPro" id="IPR004536">
    <property type="entry name" value="SPS/SelD"/>
</dbReference>
<dbReference type="InterPro" id="IPR036921">
    <property type="entry name" value="PurM-like_N_sf"/>
</dbReference>
<evidence type="ECO:0000313" key="9">
    <source>
        <dbReference type="EMBL" id="KAK9861230.1"/>
    </source>
</evidence>
<dbReference type="Pfam" id="PF00586">
    <property type="entry name" value="AIRS"/>
    <property type="match status" value="1"/>
</dbReference>
<dbReference type="CDD" id="cd02195">
    <property type="entry name" value="SelD"/>
    <property type="match status" value="1"/>
</dbReference>
<dbReference type="Gene3D" id="3.30.1330.10">
    <property type="entry name" value="PurM-like, N-terminal domain"/>
    <property type="match status" value="1"/>
</dbReference>
<dbReference type="NCBIfam" id="TIGR00476">
    <property type="entry name" value="selD"/>
    <property type="match status" value="1"/>
</dbReference>
<dbReference type="SUPFAM" id="SSF51905">
    <property type="entry name" value="FAD/NAD(P)-binding domain"/>
    <property type="match status" value="2"/>
</dbReference>
<keyword evidence="3" id="KW-0418">Kinase</keyword>
<protein>
    <recommendedName>
        <fullName evidence="11">Selenide, water dikinase</fullName>
    </recommendedName>
</protein>
<dbReference type="PANTHER" id="PTHR10256:SF0">
    <property type="entry name" value="INACTIVE SELENIDE, WATER DIKINASE-LIKE PROTEIN-RELATED"/>
    <property type="match status" value="1"/>
</dbReference>
<dbReference type="PANTHER" id="PTHR10256">
    <property type="entry name" value="SELENIDE, WATER DIKINASE"/>
    <property type="match status" value="1"/>
</dbReference>
<evidence type="ECO:0000256" key="2">
    <source>
        <dbReference type="ARBA" id="ARBA00022741"/>
    </source>
</evidence>
<dbReference type="InterPro" id="IPR036676">
    <property type="entry name" value="PurM-like_C_sf"/>
</dbReference>
<dbReference type="SUPFAM" id="SSF56042">
    <property type="entry name" value="PurM C-terminal domain-like"/>
    <property type="match status" value="1"/>
</dbReference>
<dbReference type="Pfam" id="PF02769">
    <property type="entry name" value="AIRS_C"/>
    <property type="match status" value="1"/>
</dbReference>
<evidence type="ECO:0000256" key="3">
    <source>
        <dbReference type="ARBA" id="ARBA00022777"/>
    </source>
</evidence>
<feature type="domain" description="PurM-like C-terminal" evidence="7">
    <location>
        <begin position="582"/>
        <end position="754"/>
    </location>
</feature>
<name>A0AAW1SXQ4_9CHLO</name>
<dbReference type="AlphaFoldDB" id="A0AAW1SXQ4"/>
<gene>
    <name evidence="9" type="ORF">WJX84_000464</name>
</gene>
<dbReference type="Proteomes" id="UP001485043">
    <property type="component" value="Unassembled WGS sequence"/>
</dbReference>
<keyword evidence="1" id="KW-0808">Transferase</keyword>
<dbReference type="EMBL" id="JALJOV010000792">
    <property type="protein sequence ID" value="KAK9861230.1"/>
    <property type="molecule type" value="Genomic_DNA"/>
</dbReference>
<keyword evidence="10" id="KW-1185">Reference proteome</keyword>
<dbReference type="Gene3D" id="3.90.650.10">
    <property type="entry name" value="PurM-like C-terminal domain"/>
    <property type="match status" value="1"/>
</dbReference>
<dbReference type="GO" id="GO:0016491">
    <property type="term" value="F:oxidoreductase activity"/>
    <property type="evidence" value="ECO:0007669"/>
    <property type="project" value="InterPro"/>
</dbReference>
<dbReference type="InterPro" id="IPR016188">
    <property type="entry name" value="PurM-like_N"/>
</dbReference>
<evidence type="ECO:0008006" key="11">
    <source>
        <dbReference type="Google" id="ProtNLM"/>
    </source>
</evidence>
<evidence type="ECO:0000256" key="1">
    <source>
        <dbReference type="ARBA" id="ARBA00022679"/>
    </source>
</evidence>
<dbReference type="Pfam" id="PF07992">
    <property type="entry name" value="Pyr_redox_2"/>
    <property type="match status" value="1"/>
</dbReference>
<dbReference type="GO" id="GO:0016260">
    <property type="term" value="P:selenocysteine biosynthetic process"/>
    <property type="evidence" value="ECO:0007669"/>
    <property type="project" value="TreeGrafter"/>
</dbReference>
<organism evidence="9 10">
    <name type="scientific">Apatococcus fuscideae</name>
    <dbReference type="NCBI Taxonomy" id="2026836"/>
    <lineage>
        <taxon>Eukaryota</taxon>
        <taxon>Viridiplantae</taxon>
        <taxon>Chlorophyta</taxon>
        <taxon>core chlorophytes</taxon>
        <taxon>Trebouxiophyceae</taxon>
        <taxon>Chlorellales</taxon>
        <taxon>Chlorellaceae</taxon>
        <taxon>Apatococcus</taxon>
    </lineage>
</organism>
<keyword evidence="5" id="KW-0711">Selenium</keyword>
<evidence type="ECO:0000259" key="7">
    <source>
        <dbReference type="Pfam" id="PF02769"/>
    </source>
</evidence>
<dbReference type="InterPro" id="IPR036188">
    <property type="entry name" value="FAD/NAD-bd_sf"/>
</dbReference>